<comment type="caution">
    <text evidence="1">The sequence shown here is derived from an EMBL/GenBank/DDBJ whole genome shotgun (WGS) entry which is preliminary data.</text>
</comment>
<reference evidence="2" key="1">
    <citation type="journal article" date="2023" name="G3 (Bethesda)">
        <title>Genome assembly and association tests identify interacting loci associated with vigor, precocity, and sex in interspecific pistachio rootstocks.</title>
        <authorList>
            <person name="Palmer W."/>
            <person name="Jacygrad E."/>
            <person name="Sagayaradj S."/>
            <person name="Cavanaugh K."/>
            <person name="Han R."/>
            <person name="Bertier L."/>
            <person name="Beede B."/>
            <person name="Kafkas S."/>
            <person name="Golino D."/>
            <person name="Preece J."/>
            <person name="Michelmore R."/>
        </authorList>
    </citation>
    <scope>NUCLEOTIDE SEQUENCE [LARGE SCALE GENOMIC DNA]</scope>
</reference>
<organism evidence="1 2">
    <name type="scientific">Pistacia integerrima</name>
    <dbReference type="NCBI Taxonomy" id="434235"/>
    <lineage>
        <taxon>Eukaryota</taxon>
        <taxon>Viridiplantae</taxon>
        <taxon>Streptophyta</taxon>
        <taxon>Embryophyta</taxon>
        <taxon>Tracheophyta</taxon>
        <taxon>Spermatophyta</taxon>
        <taxon>Magnoliopsida</taxon>
        <taxon>eudicotyledons</taxon>
        <taxon>Gunneridae</taxon>
        <taxon>Pentapetalae</taxon>
        <taxon>rosids</taxon>
        <taxon>malvids</taxon>
        <taxon>Sapindales</taxon>
        <taxon>Anacardiaceae</taxon>
        <taxon>Pistacia</taxon>
    </lineage>
</organism>
<gene>
    <name evidence="1" type="ORF">Pint_15284</name>
</gene>
<protein>
    <submittedName>
        <fullName evidence="1">Uncharacterized protein</fullName>
    </submittedName>
</protein>
<proteinExistence type="predicted"/>
<keyword evidence="2" id="KW-1185">Reference proteome</keyword>
<dbReference type="Proteomes" id="UP001163603">
    <property type="component" value="Chromosome 2"/>
</dbReference>
<evidence type="ECO:0000313" key="2">
    <source>
        <dbReference type="Proteomes" id="UP001163603"/>
    </source>
</evidence>
<evidence type="ECO:0000313" key="1">
    <source>
        <dbReference type="EMBL" id="KAJ0047901.1"/>
    </source>
</evidence>
<dbReference type="EMBL" id="CM047737">
    <property type="protein sequence ID" value="KAJ0047901.1"/>
    <property type="molecule type" value="Genomic_DNA"/>
</dbReference>
<name>A0ACC0Z9T0_9ROSI</name>
<accession>A0ACC0Z9T0</accession>
<sequence>MAIRKNKKGDFITDSISGGGRNNKEVEFEGYKIPKNWKVILWVRYLHTNPENFEDPICFNPDRWNLILILLIATDFPENLKLLPPWNYLFTKVDRERVARDTHGYVGADLAALSEPPLLYPGEKRGFLLVVAIQ</sequence>